<keyword evidence="2" id="KW-0805">Transcription regulation</keyword>
<keyword evidence="9" id="KW-1185">Reference proteome</keyword>
<dbReference type="PANTHER" id="PTHR43214">
    <property type="entry name" value="TWO-COMPONENT RESPONSE REGULATOR"/>
    <property type="match status" value="1"/>
</dbReference>
<dbReference type="SUPFAM" id="SSF46894">
    <property type="entry name" value="C-terminal effector domain of the bipartite response regulators"/>
    <property type="match status" value="1"/>
</dbReference>
<dbReference type="InterPro" id="IPR011006">
    <property type="entry name" value="CheY-like_superfamily"/>
</dbReference>
<dbReference type="InterPro" id="IPR039420">
    <property type="entry name" value="WalR-like"/>
</dbReference>
<evidence type="ECO:0000256" key="5">
    <source>
        <dbReference type="PROSITE-ProRule" id="PRU00169"/>
    </source>
</evidence>
<dbReference type="InterPro" id="IPR016032">
    <property type="entry name" value="Sig_transdc_resp-reg_C-effctor"/>
</dbReference>
<keyword evidence="4" id="KW-0804">Transcription</keyword>
<evidence type="ECO:0000313" key="8">
    <source>
        <dbReference type="EMBL" id="GAA1621617.1"/>
    </source>
</evidence>
<feature type="modified residue" description="4-aspartylphosphate" evidence="5">
    <location>
        <position position="55"/>
    </location>
</feature>
<proteinExistence type="predicted"/>
<dbReference type="PROSITE" id="PS50110">
    <property type="entry name" value="RESPONSE_REGULATORY"/>
    <property type="match status" value="1"/>
</dbReference>
<feature type="domain" description="HTH luxR-type" evidence="6">
    <location>
        <begin position="138"/>
        <end position="203"/>
    </location>
</feature>
<protein>
    <submittedName>
        <fullName evidence="8">Response regulator transcription factor</fullName>
    </submittedName>
</protein>
<dbReference type="InterPro" id="IPR058245">
    <property type="entry name" value="NreC/VraR/RcsB-like_REC"/>
</dbReference>
<evidence type="ECO:0000259" key="7">
    <source>
        <dbReference type="PROSITE" id="PS50110"/>
    </source>
</evidence>
<dbReference type="Pfam" id="PF00196">
    <property type="entry name" value="GerE"/>
    <property type="match status" value="1"/>
</dbReference>
<comment type="caution">
    <text evidence="8">The sequence shown here is derived from an EMBL/GenBank/DDBJ whole genome shotgun (WGS) entry which is preliminary data.</text>
</comment>
<dbReference type="Gene3D" id="3.40.50.2300">
    <property type="match status" value="1"/>
</dbReference>
<dbReference type="PRINTS" id="PR00038">
    <property type="entry name" value="HTHLUXR"/>
</dbReference>
<evidence type="ECO:0000256" key="2">
    <source>
        <dbReference type="ARBA" id="ARBA00023015"/>
    </source>
</evidence>
<dbReference type="SMART" id="SM00421">
    <property type="entry name" value="HTH_LUXR"/>
    <property type="match status" value="1"/>
</dbReference>
<reference evidence="9" key="1">
    <citation type="journal article" date="2019" name="Int. J. Syst. Evol. Microbiol.">
        <title>The Global Catalogue of Microorganisms (GCM) 10K type strain sequencing project: providing services to taxonomists for standard genome sequencing and annotation.</title>
        <authorList>
            <consortium name="The Broad Institute Genomics Platform"/>
            <consortium name="The Broad Institute Genome Sequencing Center for Infectious Disease"/>
            <person name="Wu L."/>
            <person name="Ma J."/>
        </authorList>
    </citation>
    <scope>NUCLEOTIDE SEQUENCE [LARGE SCALE GENOMIC DNA]</scope>
    <source>
        <strain evidence="9">JCM 13929</strain>
    </source>
</reference>
<evidence type="ECO:0000256" key="4">
    <source>
        <dbReference type="ARBA" id="ARBA00023163"/>
    </source>
</evidence>
<dbReference type="Proteomes" id="UP001500064">
    <property type="component" value="Unassembled WGS sequence"/>
</dbReference>
<name>A0ABP4QYN6_9ACTN</name>
<evidence type="ECO:0000256" key="1">
    <source>
        <dbReference type="ARBA" id="ARBA00022553"/>
    </source>
</evidence>
<dbReference type="CDD" id="cd17535">
    <property type="entry name" value="REC_NarL-like"/>
    <property type="match status" value="1"/>
</dbReference>
<dbReference type="EMBL" id="BAAAMU010000009">
    <property type="protein sequence ID" value="GAA1621617.1"/>
    <property type="molecule type" value="Genomic_DNA"/>
</dbReference>
<feature type="domain" description="Response regulatory" evidence="7">
    <location>
        <begin position="4"/>
        <end position="120"/>
    </location>
</feature>
<gene>
    <name evidence="8" type="ORF">GCM10009733_017750</name>
</gene>
<keyword evidence="3" id="KW-0238">DNA-binding</keyword>
<evidence type="ECO:0000313" key="9">
    <source>
        <dbReference type="Proteomes" id="UP001500064"/>
    </source>
</evidence>
<dbReference type="PANTHER" id="PTHR43214:SF24">
    <property type="entry name" value="TRANSCRIPTIONAL REGULATORY PROTEIN NARL-RELATED"/>
    <property type="match status" value="1"/>
</dbReference>
<dbReference type="CDD" id="cd06170">
    <property type="entry name" value="LuxR_C_like"/>
    <property type="match status" value="1"/>
</dbReference>
<dbReference type="SMART" id="SM00448">
    <property type="entry name" value="REC"/>
    <property type="match status" value="1"/>
</dbReference>
<organism evidence="8 9">
    <name type="scientific">Nonomuraea maheshkhaliensis</name>
    <dbReference type="NCBI Taxonomy" id="419590"/>
    <lineage>
        <taxon>Bacteria</taxon>
        <taxon>Bacillati</taxon>
        <taxon>Actinomycetota</taxon>
        <taxon>Actinomycetes</taxon>
        <taxon>Streptosporangiales</taxon>
        <taxon>Streptosporangiaceae</taxon>
        <taxon>Nonomuraea</taxon>
    </lineage>
</organism>
<dbReference type="Pfam" id="PF00072">
    <property type="entry name" value="Response_reg"/>
    <property type="match status" value="1"/>
</dbReference>
<dbReference type="RefSeq" id="WP_346102997.1">
    <property type="nucleotide sequence ID" value="NZ_BAAAMU010000009.1"/>
</dbReference>
<dbReference type="InterPro" id="IPR001789">
    <property type="entry name" value="Sig_transdc_resp-reg_receiver"/>
</dbReference>
<keyword evidence="1 5" id="KW-0597">Phosphoprotein</keyword>
<evidence type="ECO:0000259" key="6">
    <source>
        <dbReference type="PROSITE" id="PS50043"/>
    </source>
</evidence>
<dbReference type="SUPFAM" id="SSF52172">
    <property type="entry name" value="CheY-like"/>
    <property type="match status" value="1"/>
</dbReference>
<evidence type="ECO:0000256" key="3">
    <source>
        <dbReference type="ARBA" id="ARBA00023125"/>
    </source>
</evidence>
<sequence>MTVRVLIVDDHPIVRQGLCAVLAAQPGFAVVAECGTGEEAVALAADAGPDVVLMDLRLPGLGGVEATERIIAAGSATAVVVLTTYDSDGDILRAVAAGATGYLLKDASAEELVAGVRTAAAGGTVLAAPVAAKLATRMRGEAPSLTTREIQVLECAARGLSNPETGRELFISEATVKSHMMRIFGKLGVADRTAAVTTAIARGILSPP</sequence>
<accession>A0ABP4QYN6</accession>
<dbReference type="PROSITE" id="PS50043">
    <property type="entry name" value="HTH_LUXR_2"/>
    <property type="match status" value="1"/>
</dbReference>
<dbReference type="InterPro" id="IPR000792">
    <property type="entry name" value="Tscrpt_reg_LuxR_C"/>
</dbReference>